<dbReference type="InterPro" id="IPR011008">
    <property type="entry name" value="Dimeric_a/b-barrel"/>
</dbReference>
<evidence type="ECO:0000256" key="6">
    <source>
        <dbReference type="ARBA" id="ARBA00023002"/>
    </source>
</evidence>
<evidence type="ECO:0000259" key="10">
    <source>
        <dbReference type="Pfam" id="PF04261"/>
    </source>
</evidence>
<keyword evidence="3" id="KW-0349">Heme</keyword>
<evidence type="ECO:0000256" key="7">
    <source>
        <dbReference type="ARBA" id="ARBA00023004"/>
    </source>
</evidence>
<protein>
    <submittedName>
        <fullName evidence="12">Iron uptake transporter deferrochelatase/peroxidase subunit</fullName>
    </submittedName>
</protein>
<comment type="similarity">
    <text evidence="8">Belongs to the DyP-type peroxidase family.</text>
</comment>
<dbReference type="PANTHER" id="PTHR30521">
    <property type="entry name" value="DEFERROCHELATASE/PEROXIDASE"/>
    <property type="match status" value="1"/>
</dbReference>
<evidence type="ECO:0000256" key="5">
    <source>
        <dbReference type="ARBA" id="ARBA00022729"/>
    </source>
</evidence>
<evidence type="ECO:0000256" key="2">
    <source>
        <dbReference type="ARBA" id="ARBA00022559"/>
    </source>
</evidence>
<evidence type="ECO:0000313" key="13">
    <source>
        <dbReference type="Proteomes" id="UP001499993"/>
    </source>
</evidence>
<feature type="region of interest" description="Disordered" evidence="9">
    <location>
        <begin position="1"/>
        <end position="28"/>
    </location>
</feature>
<comment type="caution">
    <text evidence="12">The sequence shown here is derived from an EMBL/GenBank/DDBJ whole genome shotgun (WGS) entry which is preliminary data.</text>
</comment>
<reference evidence="13" key="1">
    <citation type="journal article" date="2019" name="Int. J. Syst. Evol. Microbiol.">
        <title>The Global Catalogue of Microorganisms (GCM) 10K type strain sequencing project: providing services to taxonomists for standard genome sequencing and annotation.</title>
        <authorList>
            <consortium name="The Broad Institute Genomics Platform"/>
            <consortium name="The Broad Institute Genome Sequencing Center for Infectious Disease"/>
            <person name="Wu L."/>
            <person name="Ma J."/>
        </authorList>
    </citation>
    <scope>NUCLEOTIDE SEQUENCE [LARGE SCALE GENOMIC DNA]</scope>
    <source>
        <strain evidence="13">JCM 18123</strain>
    </source>
</reference>
<evidence type="ECO:0000259" key="11">
    <source>
        <dbReference type="Pfam" id="PF20628"/>
    </source>
</evidence>
<keyword evidence="13" id="KW-1185">Reference proteome</keyword>
<dbReference type="InterPro" id="IPR006311">
    <property type="entry name" value="TAT_signal"/>
</dbReference>
<keyword evidence="5" id="KW-0732">Signal</keyword>
<dbReference type="PANTHER" id="PTHR30521:SF4">
    <property type="entry name" value="DEFERROCHELATASE"/>
    <property type="match status" value="1"/>
</dbReference>
<dbReference type="EMBL" id="BAABIK010000007">
    <property type="protein sequence ID" value="GAA4937342.1"/>
    <property type="molecule type" value="Genomic_DNA"/>
</dbReference>
<dbReference type="RefSeq" id="WP_345556221.1">
    <property type="nucleotide sequence ID" value="NZ_BAABIK010000007.1"/>
</dbReference>
<comment type="cofactor">
    <cofactor evidence="1">
        <name>heme b</name>
        <dbReference type="ChEBI" id="CHEBI:60344"/>
    </cofactor>
</comment>
<feature type="region of interest" description="Disordered" evidence="9">
    <location>
        <begin position="46"/>
        <end position="79"/>
    </location>
</feature>
<dbReference type="PROSITE" id="PS51404">
    <property type="entry name" value="DYP_PEROXIDASE"/>
    <property type="match status" value="1"/>
</dbReference>
<organism evidence="12 13">
    <name type="scientific">Streptomonospora halophila</name>
    <dbReference type="NCBI Taxonomy" id="427369"/>
    <lineage>
        <taxon>Bacteria</taxon>
        <taxon>Bacillati</taxon>
        <taxon>Actinomycetota</taxon>
        <taxon>Actinomycetes</taxon>
        <taxon>Streptosporangiales</taxon>
        <taxon>Nocardiopsidaceae</taxon>
        <taxon>Streptomonospora</taxon>
    </lineage>
</organism>
<dbReference type="Proteomes" id="UP001499993">
    <property type="component" value="Unassembled WGS sequence"/>
</dbReference>
<keyword evidence="2" id="KW-0575">Peroxidase</keyword>
<dbReference type="SUPFAM" id="SSF54909">
    <property type="entry name" value="Dimeric alpha+beta barrel"/>
    <property type="match status" value="1"/>
</dbReference>
<evidence type="ECO:0000256" key="3">
    <source>
        <dbReference type="ARBA" id="ARBA00022617"/>
    </source>
</evidence>
<dbReference type="PROSITE" id="PS51318">
    <property type="entry name" value="TAT"/>
    <property type="match status" value="1"/>
</dbReference>
<evidence type="ECO:0000313" key="12">
    <source>
        <dbReference type="EMBL" id="GAA4937342.1"/>
    </source>
</evidence>
<dbReference type="Pfam" id="PF20628">
    <property type="entry name" value="Dyp_perox_C"/>
    <property type="match status" value="1"/>
</dbReference>
<keyword evidence="6" id="KW-0560">Oxidoreductase</keyword>
<dbReference type="InterPro" id="IPR048328">
    <property type="entry name" value="Dyp_perox_C"/>
</dbReference>
<evidence type="ECO:0000256" key="8">
    <source>
        <dbReference type="ARBA" id="ARBA00025737"/>
    </source>
</evidence>
<evidence type="ECO:0000256" key="9">
    <source>
        <dbReference type="SAM" id="MobiDB-lite"/>
    </source>
</evidence>
<gene>
    <name evidence="12" type="primary">efeB</name>
    <name evidence="12" type="ORF">GCM10023224_18010</name>
</gene>
<sequence>MSEGESGQDAGAPQEAPKQDPRSGVSRRGLLARVGAAALIGAGTGLGAGEVLSPRADTAADTGTPPRLRMSGAHAPDGGPGRLQTGITGTPPAFAHVLALDLAGSGGEGGSSAADTRERAAEVLRAWTAAADRLHEEGPAAALPGAPSAGLLPASLGVTAGLGASLLAAAGLQDARPEAMAELPSFSTDALREEWCGGDLLLQVGAEDPVVAAAAVQHLLGRAGGRVRVRWSVRGFRRTAAAAEDPGATPRNLMGQIDGTNNPAPESPLLQRTVQVGRGVGPEWMAGGSYLVVRRIRMLLDDWFGEDVGHRERVIGRDLPTGAPLGQQRAGAEVDLTARDAEGRPRIPEHAHIRLASPQNNLGARMLRRGYSFDEGWRGDGTRDAGLLFMAWQADPARGFAAVQRNLADAGDALNEYTRHEGSALFAVPPAARNGGYLGQDLLEA</sequence>
<keyword evidence="4" id="KW-0479">Metal-binding</keyword>
<dbReference type="NCBIfam" id="TIGR01413">
    <property type="entry name" value="Dyp_perox_fam"/>
    <property type="match status" value="1"/>
</dbReference>
<dbReference type="InterPro" id="IPR048327">
    <property type="entry name" value="Dyp_perox_N"/>
</dbReference>
<proteinExistence type="inferred from homology"/>
<keyword evidence="7" id="KW-0408">Iron</keyword>
<evidence type="ECO:0000256" key="4">
    <source>
        <dbReference type="ARBA" id="ARBA00022723"/>
    </source>
</evidence>
<accession>A0ABP9GDP8</accession>
<feature type="domain" description="Dyp-type peroxidase C-terminal" evidence="11">
    <location>
        <begin position="249"/>
        <end position="432"/>
    </location>
</feature>
<feature type="domain" description="Dyp-type peroxidase N-terminal" evidence="10">
    <location>
        <begin position="114"/>
        <end position="237"/>
    </location>
</feature>
<dbReference type="Pfam" id="PF04261">
    <property type="entry name" value="Dyp_perox_N"/>
    <property type="match status" value="1"/>
</dbReference>
<name>A0ABP9GDP8_9ACTN</name>
<dbReference type="InterPro" id="IPR006314">
    <property type="entry name" value="Dyp_peroxidase"/>
</dbReference>
<evidence type="ECO:0000256" key="1">
    <source>
        <dbReference type="ARBA" id="ARBA00001970"/>
    </source>
</evidence>